<dbReference type="Proteomes" id="UP000314294">
    <property type="component" value="Unassembled WGS sequence"/>
</dbReference>
<sequence>MTEMGGYMDVTVQPAGKICFEKVEDRSLNQTLRMIRVDSFCSSETSCDSSLVSSDLEWDFEAANSQWLEPTAKQWEGDNFPPQELPTSPKLDNICTCAMFV</sequence>
<gene>
    <name evidence="1" type="ORF">EYF80_005682</name>
</gene>
<evidence type="ECO:0000313" key="1">
    <source>
        <dbReference type="EMBL" id="TNN84076.1"/>
    </source>
</evidence>
<name>A0A4Z2J1M2_9TELE</name>
<organism evidence="1 2">
    <name type="scientific">Liparis tanakae</name>
    <name type="common">Tanaka's snailfish</name>
    <dbReference type="NCBI Taxonomy" id="230148"/>
    <lineage>
        <taxon>Eukaryota</taxon>
        <taxon>Metazoa</taxon>
        <taxon>Chordata</taxon>
        <taxon>Craniata</taxon>
        <taxon>Vertebrata</taxon>
        <taxon>Euteleostomi</taxon>
        <taxon>Actinopterygii</taxon>
        <taxon>Neopterygii</taxon>
        <taxon>Teleostei</taxon>
        <taxon>Neoteleostei</taxon>
        <taxon>Acanthomorphata</taxon>
        <taxon>Eupercaria</taxon>
        <taxon>Perciformes</taxon>
        <taxon>Cottioidei</taxon>
        <taxon>Cottales</taxon>
        <taxon>Liparidae</taxon>
        <taxon>Liparis</taxon>
    </lineage>
</organism>
<dbReference type="OrthoDB" id="8048523at2759"/>
<dbReference type="EMBL" id="SRLO01000029">
    <property type="protein sequence ID" value="TNN84076.1"/>
    <property type="molecule type" value="Genomic_DNA"/>
</dbReference>
<dbReference type="AlphaFoldDB" id="A0A4Z2J1M2"/>
<protein>
    <submittedName>
        <fullName evidence="1">Uncharacterized protein</fullName>
    </submittedName>
</protein>
<evidence type="ECO:0000313" key="2">
    <source>
        <dbReference type="Proteomes" id="UP000314294"/>
    </source>
</evidence>
<keyword evidence="2" id="KW-1185">Reference proteome</keyword>
<accession>A0A4Z2J1M2</accession>
<comment type="caution">
    <text evidence="1">The sequence shown here is derived from an EMBL/GenBank/DDBJ whole genome shotgun (WGS) entry which is preliminary data.</text>
</comment>
<proteinExistence type="predicted"/>
<reference evidence="1 2" key="1">
    <citation type="submission" date="2019-03" db="EMBL/GenBank/DDBJ databases">
        <title>First draft genome of Liparis tanakae, snailfish: a comprehensive survey of snailfish specific genes.</title>
        <authorList>
            <person name="Kim W."/>
            <person name="Song I."/>
            <person name="Jeong J.-H."/>
            <person name="Kim D."/>
            <person name="Kim S."/>
            <person name="Ryu S."/>
            <person name="Song J.Y."/>
            <person name="Lee S.K."/>
        </authorList>
    </citation>
    <scope>NUCLEOTIDE SEQUENCE [LARGE SCALE GENOMIC DNA]</scope>
    <source>
        <tissue evidence="1">Muscle</tissue>
    </source>
</reference>